<sequence>MERHLLAAPSAPSSRVDVYSGVARLAATVWASEVVAEGRQPDTAIMFVHPTSNMLGHYALTPLAQRGFAAVGLTTRYVGNDSSLVTENVLLDIASMVRHLREERGYRRVVLVGNSGGASVVPYYQAQAQHATVTDPPGGGPDLTEYDLPPADAVVMLMAHSGRARLVTEWLDPAILDEASPFVRDPDLDMFDERNGPPYTPEFVARYRAAQVQRNRRISRWAEQMLRAVPDGVDDFPFVVHGTYADLRSLDPGLEPSDREIGVSLWGDPFAANFLPAAIARYTTARSWLNQWSIDHAQGDALRWLPRSKVPVLIVYGTGDTAAHPQHALDMAAAAPEPLTTLVPIKSAGHYFQGQPELRDQACQHIAEWVRAQL</sequence>
<dbReference type="InterPro" id="IPR029058">
    <property type="entry name" value="AB_hydrolase_fold"/>
</dbReference>
<dbReference type="Proteomes" id="UP001321542">
    <property type="component" value="Chromosome"/>
</dbReference>
<reference evidence="1 2" key="1">
    <citation type="journal article" date="2010" name="ChemBioChem">
        <title>Cloning and characterization of the biosynthetic gene cluster of 16-membered macrolide antibiotic FD-891: involvement of a dual functional cytochrome P450 monooxygenase catalyzing epoxidation and hydroxylation.</title>
        <authorList>
            <person name="Kudo F."/>
            <person name="Motegi A."/>
            <person name="Mizoue K."/>
            <person name="Eguchi T."/>
        </authorList>
    </citation>
    <scope>NUCLEOTIDE SEQUENCE [LARGE SCALE GENOMIC DNA]</scope>
    <source>
        <strain evidence="1 2">A-8890</strain>
    </source>
</reference>
<protein>
    <recommendedName>
        <fullName evidence="3">Alpha/beta hydrolase</fullName>
    </recommendedName>
</protein>
<evidence type="ECO:0008006" key="3">
    <source>
        <dbReference type="Google" id="ProtNLM"/>
    </source>
</evidence>
<accession>A0ABN5W157</accession>
<evidence type="ECO:0000313" key="2">
    <source>
        <dbReference type="Proteomes" id="UP001321542"/>
    </source>
</evidence>
<proteinExistence type="predicted"/>
<keyword evidence="2" id="KW-1185">Reference proteome</keyword>
<evidence type="ECO:0000313" key="1">
    <source>
        <dbReference type="EMBL" id="BBC38495.1"/>
    </source>
</evidence>
<name>A0ABN5W157_9ACTN</name>
<reference evidence="1 2" key="2">
    <citation type="journal article" date="2023" name="ChemBioChem">
        <title>Acyltransferase Domain Exchange between Two Independent Type I Polyketide Synthases in the Same Producer Strain of Macrolide Antibiotics.</title>
        <authorList>
            <person name="Kudo F."/>
            <person name="Kishikawa K."/>
            <person name="Tsuboi K."/>
            <person name="Kido T."/>
            <person name="Usui T."/>
            <person name="Hashimoto J."/>
            <person name="Shin-Ya K."/>
            <person name="Miyanaga A."/>
            <person name="Eguchi T."/>
        </authorList>
    </citation>
    <scope>NUCLEOTIDE SEQUENCE [LARGE SCALE GENOMIC DNA]</scope>
    <source>
        <strain evidence="1 2">A-8890</strain>
    </source>
</reference>
<organism evidence="1 2">
    <name type="scientific">Streptomyces graminofaciens</name>
    <dbReference type="NCBI Taxonomy" id="68212"/>
    <lineage>
        <taxon>Bacteria</taxon>
        <taxon>Bacillati</taxon>
        <taxon>Actinomycetota</taxon>
        <taxon>Actinomycetes</taxon>
        <taxon>Kitasatosporales</taxon>
        <taxon>Streptomycetaceae</taxon>
        <taxon>Streptomyces</taxon>
    </lineage>
</organism>
<gene>
    <name evidence="1" type="ORF">SGFS_097890</name>
</gene>
<dbReference type="Gene3D" id="3.40.50.1820">
    <property type="entry name" value="alpha/beta hydrolase"/>
    <property type="match status" value="2"/>
</dbReference>
<dbReference type="EMBL" id="AP018448">
    <property type="protein sequence ID" value="BBC38495.1"/>
    <property type="molecule type" value="Genomic_DNA"/>
</dbReference>
<dbReference type="SUPFAM" id="SSF53474">
    <property type="entry name" value="alpha/beta-Hydrolases"/>
    <property type="match status" value="1"/>
</dbReference>